<name>C8PHJ7_9BACT</name>
<evidence type="ECO:0000313" key="1">
    <source>
        <dbReference type="EMBL" id="EEV17611.1"/>
    </source>
</evidence>
<evidence type="ECO:0000313" key="2">
    <source>
        <dbReference type="Proteomes" id="UP000005709"/>
    </source>
</evidence>
<dbReference type="EMBL" id="ACYG01000024">
    <property type="protein sequence ID" value="EEV17611.1"/>
    <property type="molecule type" value="Genomic_DNA"/>
</dbReference>
<accession>C8PHJ7</accession>
<organism evidence="1 2">
    <name type="scientific">Campylobacter gracilis RM3268</name>
    <dbReference type="NCBI Taxonomy" id="553220"/>
    <lineage>
        <taxon>Bacteria</taxon>
        <taxon>Pseudomonadati</taxon>
        <taxon>Campylobacterota</taxon>
        <taxon>Epsilonproteobacteria</taxon>
        <taxon>Campylobacterales</taxon>
        <taxon>Campylobacteraceae</taxon>
        <taxon>Campylobacter</taxon>
    </lineage>
</organism>
<reference evidence="1 2" key="1">
    <citation type="submission" date="2009-07" db="EMBL/GenBank/DDBJ databases">
        <authorList>
            <person name="Madupu R."/>
            <person name="Sebastian Y."/>
            <person name="Durkin A.S."/>
            <person name="Torralba M."/>
            <person name="Methe B."/>
            <person name="Sutton G.G."/>
            <person name="Strausberg R.L."/>
            <person name="Nelson K.E."/>
        </authorList>
    </citation>
    <scope>NUCLEOTIDE SEQUENCE [LARGE SCALE GENOMIC DNA]</scope>
    <source>
        <strain evidence="1 2">RM3268</strain>
    </source>
</reference>
<dbReference type="Proteomes" id="UP000005709">
    <property type="component" value="Unassembled WGS sequence"/>
</dbReference>
<keyword evidence="2" id="KW-1185">Reference proteome</keyword>
<gene>
    <name evidence="1" type="ORF">CAMGR0001_0442</name>
</gene>
<comment type="caution">
    <text evidence="1">The sequence shown here is derived from an EMBL/GenBank/DDBJ whole genome shotgun (WGS) entry which is preliminary data.</text>
</comment>
<proteinExistence type="predicted"/>
<dbReference type="AlphaFoldDB" id="C8PHJ7"/>
<protein>
    <submittedName>
        <fullName evidence="1">Uncharacterized protein</fullName>
    </submittedName>
</protein>
<sequence>MQGARESKDLDAKFISVFSDATPYLRIKSRVVSDLKKLFRFV</sequence>